<dbReference type="InterPro" id="IPR006076">
    <property type="entry name" value="FAD-dep_OxRdtase"/>
</dbReference>
<dbReference type="Pfam" id="PF01571">
    <property type="entry name" value="GCV_T"/>
    <property type="match status" value="1"/>
</dbReference>
<feature type="domain" description="FAD dependent oxidoreductase central" evidence="5">
    <location>
        <begin position="407"/>
        <end position="461"/>
    </location>
</feature>
<dbReference type="SUPFAM" id="SSF51905">
    <property type="entry name" value="FAD/NAD(P)-binding domain"/>
    <property type="match status" value="1"/>
</dbReference>
<dbReference type="Gene3D" id="3.50.50.60">
    <property type="entry name" value="FAD/NAD(P)-binding domain"/>
    <property type="match status" value="1"/>
</dbReference>
<dbReference type="InterPro" id="IPR036188">
    <property type="entry name" value="FAD/NAD-bd_sf"/>
</dbReference>
<dbReference type="Gene3D" id="3.30.1360.120">
    <property type="entry name" value="Probable tRNA modification gtpase trme, domain 1"/>
    <property type="match status" value="1"/>
</dbReference>
<feature type="domain" description="Aminomethyltransferase C-terminal" evidence="4">
    <location>
        <begin position="797"/>
        <end position="881"/>
    </location>
</feature>
<dbReference type="InterPro" id="IPR027266">
    <property type="entry name" value="TrmE/GcvT-like"/>
</dbReference>
<dbReference type="GO" id="GO:0005739">
    <property type="term" value="C:mitochondrion"/>
    <property type="evidence" value="ECO:0007669"/>
    <property type="project" value="TreeGrafter"/>
</dbReference>
<feature type="domain" description="GCVT N-terminal" evidence="3">
    <location>
        <begin position="465"/>
        <end position="776"/>
    </location>
</feature>
<dbReference type="FunFam" id="3.50.50.60:FF:000769">
    <property type="entry name" value="Sarcosine dehydrogenase"/>
    <property type="match status" value="1"/>
</dbReference>
<dbReference type="PANTHER" id="PTHR43757">
    <property type="entry name" value="AMINOMETHYLTRANSFERASE"/>
    <property type="match status" value="1"/>
</dbReference>
<dbReference type="Pfam" id="PF01266">
    <property type="entry name" value="DAO"/>
    <property type="match status" value="1"/>
</dbReference>
<organism evidence="6 7">
    <name type="scientific">Cryptotermes secundus</name>
    <dbReference type="NCBI Taxonomy" id="105785"/>
    <lineage>
        <taxon>Eukaryota</taxon>
        <taxon>Metazoa</taxon>
        <taxon>Ecdysozoa</taxon>
        <taxon>Arthropoda</taxon>
        <taxon>Hexapoda</taxon>
        <taxon>Insecta</taxon>
        <taxon>Pterygota</taxon>
        <taxon>Neoptera</taxon>
        <taxon>Polyneoptera</taxon>
        <taxon>Dictyoptera</taxon>
        <taxon>Blattodea</taxon>
        <taxon>Blattoidea</taxon>
        <taxon>Termitoidae</taxon>
        <taxon>Kalotermitidae</taxon>
        <taxon>Cryptotermitinae</taxon>
        <taxon>Cryptotermes</taxon>
    </lineage>
</organism>
<dbReference type="Pfam" id="PF16350">
    <property type="entry name" value="FAO_M"/>
    <property type="match status" value="1"/>
</dbReference>
<dbReference type="AlphaFoldDB" id="A0A2J7Q001"/>
<dbReference type="STRING" id="105785.A0A2J7Q001"/>
<dbReference type="PANTHER" id="PTHR43757:SF11">
    <property type="entry name" value="SARCOSINE DEHYDROGENASE"/>
    <property type="match status" value="1"/>
</dbReference>
<dbReference type="InterPro" id="IPR028896">
    <property type="entry name" value="GcvT/YgfZ/DmdA"/>
</dbReference>
<feature type="domain" description="FAD dependent oxidoreductase" evidence="2">
    <location>
        <begin position="47"/>
        <end position="404"/>
    </location>
</feature>
<dbReference type="SUPFAM" id="SSF101790">
    <property type="entry name" value="Aminomethyltransferase beta-barrel domain"/>
    <property type="match status" value="1"/>
</dbReference>
<dbReference type="FunFam" id="2.40.30.110:FF:000008">
    <property type="entry name" value="Sarcosine dehydrogenase"/>
    <property type="match status" value="1"/>
</dbReference>
<dbReference type="Gene3D" id="3.30.9.10">
    <property type="entry name" value="D-Amino Acid Oxidase, subunit A, domain 2"/>
    <property type="match status" value="1"/>
</dbReference>
<dbReference type="InterPro" id="IPR013977">
    <property type="entry name" value="GcvT_C"/>
</dbReference>
<dbReference type="InParanoid" id="A0A2J7Q001"/>
<evidence type="ECO:0000313" key="7">
    <source>
        <dbReference type="Proteomes" id="UP000235965"/>
    </source>
</evidence>
<accession>A0A2J7Q001</accession>
<comment type="similarity">
    <text evidence="1">Belongs to the GcvT family.</text>
</comment>
<reference evidence="6 7" key="1">
    <citation type="submission" date="2017-12" db="EMBL/GenBank/DDBJ databases">
        <title>Hemimetabolous genomes reveal molecular basis of termite eusociality.</title>
        <authorList>
            <person name="Harrison M.C."/>
            <person name="Jongepier E."/>
            <person name="Robertson H.M."/>
            <person name="Arning N."/>
            <person name="Bitard-Feildel T."/>
            <person name="Chao H."/>
            <person name="Childers C.P."/>
            <person name="Dinh H."/>
            <person name="Doddapaneni H."/>
            <person name="Dugan S."/>
            <person name="Gowin J."/>
            <person name="Greiner C."/>
            <person name="Han Y."/>
            <person name="Hu H."/>
            <person name="Hughes D.S.T."/>
            <person name="Huylmans A.-K."/>
            <person name="Kemena C."/>
            <person name="Kremer L.P.M."/>
            <person name="Lee S.L."/>
            <person name="Lopez-Ezquerra A."/>
            <person name="Mallet L."/>
            <person name="Monroy-Kuhn J.M."/>
            <person name="Moser A."/>
            <person name="Murali S.C."/>
            <person name="Muzny D.M."/>
            <person name="Otani S."/>
            <person name="Piulachs M.-D."/>
            <person name="Poelchau M."/>
            <person name="Qu J."/>
            <person name="Schaub F."/>
            <person name="Wada-Katsumata A."/>
            <person name="Worley K.C."/>
            <person name="Xie Q."/>
            <person name="Ylla G."/>
            <person name="Poulsen M."/>
            <person name="Gibbs R.A."/>
            <person name="Schal C."/>
            <person name="Richards S."/>
            <person name="Belles X."/>
            <person name="Korb J."/>
            <person name="Bornberg-Bauer E."/>
        </authorList>
    </citation>
    <scope>NUCLEOTIDE SEQUENCE [LARGE SCALE GENOMIC DNA]</scope>
    <source>
        <tissue evidence="6">Whole body</tissue>
    </source>
</reference>
<evidence type="ECO:0000259" key="5">
    <source>
        <dbReference type="Pfam" id="PF16350"/>
    </source>
</evidence>
<name>A0A2J7Q001_9NEOP</name>
<dbReference type="InterPro" id="IPR006222">
    <property type="entry name" value="GCVT_N"/>
</dbReference>
<gene>
    <name evidence="6" type="ORF">B7P43_G04407</name>
</gene>
<protein>
    <submittedName>
        <fullName evidence="6">Sarcosine dehydrogenase, mitochondrial</fullName>
    </submittedName>
</protein>
<evidence type="ECO:0000256" key="1">
    <source>
        <dbReference type="ARBA" id="ARBA00008609"/>
    </source>
</evidence>
<dbReference type="Gene3D" id="3.30.70.1400">
    <property type="entry name" value="Aminomethyltransferase beta-barrel domains"/>
    <property type="match status" value="1"/>
</dbReference>
<dbReference type="SUPFAM" id="SSF103025">
    <property type="entry name" value="Folate-binding domain"/>
    <property type="match status" value="1"/>
</dbReference>
<dbReference type="InterPro" id="IPR029043">
    <property type="entry name" value="GcvT/YgfZ_C"/>
</dbReference>
<dbReference type="InterPro" id="IPR032503">
    <property type="entry name" value="FAO_M"/>
</dbReference>
<dbReference type="FunCoup" id="A0A2J7Q001">
    <property type="interactions" value="127"/>
</dbReference>
<proteinExistence type="inferred from homology"/>
<keyword evidence="7" id="KW-1185">Reference proteome</keyword>
<sequence>MMFRLAASKISPVHLGASSSYGRLWNVKCRTVVSEQSSEVEVPGSADVVIIGGGSQGCHTLYQLTKRGVKAVLLERAKLTSGTTWHTAGCVWRLRPNDIDTLLLNDTRDVLMQLEAETGLDPGWIMNGGIFIAYNEERMNEYRRLSTIGVSFGIESHILDPGETQKLFPLINPDVIVGSLYSPGDGVVDPSTLCTSLTKVATSRGGKVIENCPVSDILTRKNDFGTPEVYGVVTPYGAIMTNCVVNCAGVWSRDIAAMACLRLPLVPMKHAYIVSESVPDIHGLPNIRDHDASTYFRIQGESICMGGYEYNPILLDSVPQDFEFGLYELDWSVFNFCIQGAVKLMPIYESLGVKTTVCGPESFTPDHKPLLGEDPRLRGMYHNCGFNSSGMMLAGGCAIQIAQWIVNGRPDLHMFSYDIRRFDPQQIEDYNWVKSRSQESYVRNYYIVFPNDERLAGRNFQKGPFHQELVDAGCIFQERQGKERPGWFSTKGAAPVPPYDWFGAYGHTQNTDHRYENQLKKDHTFGVTENHKLIGEECLACRQQVALFDMSSLGKFYLCGPEAQKAADWLFTADTHHPIGKTVYTCLLNSKAGVEADITVSTIETGTGGQIDPIFKGHGFYMTTAGGSSYHTWAHIKSVLNEKKCNVDFTDVSERVGVLSVQGPNSRALLQPLLDVELDNETFPYATTKLVKAAGHLCRAIRISFVGEMGWELHIPWDSCLPVYKALWAQGVKHGLRHAGYRALSSLSSEKGYHLWHFDLQICDNPLEAGLDFVCRETGDYLGKAVLDVIRQRGLTKKLLHFQLKKNIPIWGFEAIWRDDQVVGYIRRGEFAYSLGSFIGQGYVKHPDGYPVTFDYLENGCYQVEVMGKRHEAIAYCKSPFDPNGKRLLGIYEEPLLSRQ</sequence>
<comment type="caution">
    <text evidence="6">The sequence shown here is derived from an EMBL/GenBank/DDBJ whole genome shotgun (WGS) entry which is preliminary data.</text>
</comment>
<dbReference type="OrthoDB" id="498204at2759"/>
<evidence type="ECO:0000259" key="3">
    <source>
        <dbReference type="Pfam" id="PF01571"/>
    </source>
</evidence>
<evidence type="ECO:0000259" key="4">
    <source>
        <dbReference type="Pfam" id="PF08669"/>
    </source>
</evidence>
<dbReference type="EMBL" id="NEVH01020330">
    <property type="protein sequence ID" value="PNF21899.1"/>
    <property type="molecule type" value="Genomic_DNA"/>
</dbReference>
<dbReference type="Pfam" id="PF08669">
    <property type="entry name" value="GCV_T_C"/>
    <property type="match status" value="1"/>
</dbReference>
<dbReference type="Proteomes" id="UP000235965">
    <property type="component" value="Unassembled WGS sequence"/>
</dbReference>
<evidence type="ECO:0000259" key="2">
    <source>
        <dbReference type="Pfam" id="PF01266"/>
    </source>
</evidence>
<dbReference type="Gene3D" id="2.40.30.110">
    <property type="entry name" value="Aminomethyltransferase beta-barrel domains"/>
    <property type="match status" value="1"/>
</dbReference>
<dbReference type="SUPFAM" id="SSF54373">
    <property type="entry name" value="FAD-linked reductases, C-terminal domain"/>
    <property type="match status" value="1"/>
</dbReference>
<evidence type="ECO:0000313" key="6">
    <source>
        <dbReference type="EMBL" id="PNF21899.1"/>
    </source>
</evidence>